<evidence type="ECO:0000259" key="1">
    <source>
        <dbReference type="Pfam" id="PF25116"/>
    </source>
</evidence>
<dbReference type="Pfam" id="PF25116">
    <property type="entry name" value="CBM87_Agd3"/>
    <property type="match status" value="1"/>
</dbReference>
<reference evidence="2" key="1">
    <citation type="journal article" date="2014" name="Front. Microbiol.">
        <title>High frequency of phylogenetically diverse reductive dehalogenase-homologous genes in deep subseafloor sedimentary metagenomes.</title>
        <authorList>
            <person name="Kawai M."/>
            <person name="Futagami T."/>
            <person name="Toyoda A."/>
            <person name="Takaki Y."/>
            <person name="Nishi S."/>
            <person name="Hori S."/>
            <person name="Arai W."/>
            <person name="Tsubouchi T."/>
            <person name="Morono Y."/>
            <person name="Uchiyama I."/>
            <person name="Ito T."/>
            <person name="Fujiyama A."/>
            <person name="Inagaki F."/>
            <person name="Takami H."/>
        </authorList>
    </citation>
    <scope>NUCLEOTIDE SEQUENCE</scope>
    <source>
        <strain evidence="2">Expedition CK06-06</strain>
    </source>
</reference>
<dbReference type="AlphaFoldDB" id="X0VV69"/>
<protein>
    <recommendedName>
        <fullName evidence="1">Agd3 CBM87 domain-containing protein</fullName>
    </recommendedName>
</protein>
<gene>
    <name evidence="2" type="ORF">S01H1_51329</name>
</gene>
<feature type="non-terminal residue" evidence="2">
    <location>
        <position position="160"/>
    </location>
</feature>
<dbReference type="InterPro" id="IPR056827">
    <property type="entry name" value="CBM87_Agd3"/>
</dbReference>
<comment type="caution">
    <text evidence="2">The sequence shown here is derived from an EMBL/GenBank/DDBJ whole genome shotgun (WGS) entry which is preliminary data.</text>
</comment>
<organism evidence="2">
    <name type="scientific">marine sediment metagenome</name>
    <dbReference type="NCBI Taxonomy" id="412755"/>
    <lineage>
        <taxon>unclassified sequences</taxon>
        <taxon>metagenomes</taxon>
        <taxon>ecological metagenomes</taxon>
    </lineage>
</organism>
<name>X0VV69_9ZZZZ</name>
<sequence>MVNTVKTPYFNKFQVKTGLLALTALATLLSATIPALAALPNQRTELKVLLLSADDTEPTTHAWEAEFKREGVPYEKLVLVPEHVPLTSSAFADTLPSGEPHAKYQAVVIATGGLVYFSPQGTWTSALTSDEWSALNNFESTYGIRQITAFTYPMPSVGLN</sequence>
<accession>X0VV69</accession>
<proteinExistence type="predicted"/>
<evidence type="ECO:0000313" key="2">
    <source>
        <dbReference type="EMBL" id="GAG22314.1"/>
    </source>
</evidence>
<dbReference type="EMBL" id="BARS01033124">
    <property type="protein sequence ID" value="GAG22314.1"/>
    <property type="molecule type" value="Genomic_DNA"/>
</dbReference>
<feature type="domain" description="Agd3 CBM87" evidence="1">
    <location>
        <begin position="47"/>
        <end position="159"/>
    </location>
</feature>